<evidence type="ECO:0000256" key="1">
    <source>
        <dbReference type="SAM" id="MobiDB-lite"/>
    </source>
</evidence>
<gene>
    <name evidence="2" type="ORF">D8I30_03350</name>
</gene>
<dbReference type="Proteomes" id="UP000276984">
    <property type="component" value="Chromosome"/>
</dbReference>
<organism evidence="2 3">
    <name type="scientific">Brevundimonas naejangsanensis</name>
    <dbReference type="NCBI Taxonomy" id="588932"/>
    <lineage>
        <taxon>Bacteria</taxon>
        <taxon>Pseudomonadati</taxon>
        <taxon>Pseudomonadota</taxon>
        <taxon>Alphaproteobacteria</taxon>
        <taxon>Caulobacterales</taxon>
        <taxon>Caulobacteraceae</taxon>
        <taxon>Brevundimonas</taxon>
    </lineage>
</organism>
<accession>A0A494RDD7</accession>
<dbReference type="AlphaFoldDB" id="A0A494RDD7"/>
<proteinExistence type="predicted"/>
<keyword evidence="3" id="KW-1185">Reference proteome</keyword>
<name>A0A494RDD7_9CAUL</name>
<dbReference type="OrthoDB" id="5489750at2"/>
<protein>
    <recommendedName>
        <fullName evidence="4">Lipoprotein</fullName>
    </recommendedName>
</protein>
<sequence>MRTIKPLAMAALLGLGAGCGQPSERRAAVPAVEAPPSPPASWRLTTTEDGRPMLQHEAEGVDLSCRDGRLSLAVGAFHVVSSEERMSLGAGEDVTVLVVGVTGSPAPSRVVGVAPLAGDPARILASGRPLHVNYGYQNAGPITAPQGLAEKFLAACAA</sequence>
<dbReference type="EMBL" id="CP032707">
    <property type="protein sequence ID" value="AYG94327.1"/>
    <property type="molecule type" value="Genomic_DNA"/>
</dbReference>
<evidence type="ECO:0000313" key="3">
    <source>
        <dbReference type="Proteomes" id="UP000276984"/>
    </source>
</evidence>
<evidence type="ECO:0000313" key="2">
    <source>
        <dbReference type="EMBL" id="AYG94327.1"/>
    </source>
</evidence>
<feature type="region of interest" description="Disordered" evidence="1">
    <location>
        <begin position="26"/>
        <end position="46"/>
    </location>
</feature>
<reference evidence="2 3" key="1">
    <citation type="submission" date="2018-10" db="EMBL/GenBank/DDBJ databases">
        <title>Complete genome sequence of Brevundimonas naejangsanensis BRV3.</title>
        <authorList>
            <person name="Berrios L."/>
            <person name="Ely B."/>
        </authorList>
    </citation>
    <scope>NUCLEOTIDE SEQUENCE [LARGE SCALE GENOMIC DNA]</scope>
    <source>
        <strain evidence="2 3">BRV3</strain>
    </source>
</reference>
<dbReference type="RefSeq" id="WP_121481483.1">
    <property type="nucleotide sequence ID" value="NZ_CP032707.1"/>
</dbReference>
<evidence type="ECO:0008006" key="4">
    <source>
        <dbReference type="Google" id="ProtNLM"/>
    </source>
</evidence>
<dbReference type="PROSITE" id="PS51257">
    <property type="entry name" value="PROKAR_LIPOPROTEIN"/>
    <property type="match status" value="1"/>
</dbReference>